<keyword evidence="1" id="KW-0472">Membrane</keyword>
<gene>
    <name evidence="2" type="ORF">CPB83DRAFT_864442</name>
</gene>
<keyword evidence="3" id="KW-1185">Reference proteome</keyword>
<feature type="transmembrane region" description="Helical" evidence="1">
    <location>
        <begin position="18"/>
        <end position="36"/>
    </location>
</feature>
<evidence type="ECO:0000256" key="1">
    <source>
        <dbReference type="SAM" id="Phobius"/>
    </source>
</evidence>
<proteinExistence type="predicted"/>
<evidence type="ECO:0000313" key="2">
    <source>
        <dbReference type="EMBL" id="KAF9522461.1"/>
    </source>
</evidence>
<organism evidence="2 3">
    <name type="scientific">Crepidotus variabilis</name>
    <dbReference type="NCBI Taxonomy" id="179855"/>
    <lineage>
        <taxon>Eukaryota</taxon>
        <taxon>Fungi</taxon>
        <taxon>Dikarya</taxon>
        <taxon>Basidiomycota</taxon>
        <taxon>Agaricomycotina</taxon>
        <taxon>Agaricomycetes</taxon>
        <taxon>Agaricomycetidae</taxon>
        <taxon>Agaricales</taxon>
        <taxon>Agaricineae</taxon>
        <taxon>Crepidotaceae</taxon>
        <taxon>Crepidotus</taxon>
    </lineage>
</organism>
<name>A0A9P6E4K9_9AGAR</name>
<dbReference type="Proteomes" id="UP000807306">
    <property type="component" value="Unassembled WGS sequence"/>
</dbReference>
<protein>
    <submittedName>
        <fullName evidence="2">Uncharacterized protein</fullName>
    </submittedName>
</protein>
<dbReference type="EMBL" id="MU157945">
    <property type="protein sequence ID" value="KAF9522461.1"/>
    <property type="molecule type" value="Genomic_DNA"/>
</dbReference>
<reference evidence="2" key="1">
    <citation type="submission" date="2020-11" db="EMBL/GenBank/DDBJ databases">
        <authorList>
            <consortium name="DOE Joint Genome Institute"/>
            <person name="Ahrendt S."/>
            <person name="Riley R."/>
            <person name="Andreopoulos W."/>
            <person name="Labutti K."/>
            <person name="Pangilinan J."/>
            <person name="Ruiz-Duenas F.J."/>
            <person name="Barrasa J.M."/>
            <person name="Sanchez-Garcia M."/>
            <person name="Camarero S."/>
            <person name="Miyauchi S."/>
            <person name="Serrano A."/>
            <person name="Linde D."/>
            <person name="Babiker R."/>
            <person name="Drula E."/>
            <person name="Ayuso-Fernandez I."/>
            <person name="Pacheco R."/>
            <person name="Padilla G."/>
            <person name="Ferreira P."/>
            <person name="Barriuso J."/>
            <person name="Kellner H."/>
            <person name="Castanera R."/>
            <person name="Alfaro M."/>
            <person name="Ramirez L."/>
            <person name="Pisabarro A.G."/>
            <person name="Kuo A."/>
            <person name="Tritt A."/>
            <person name="Lipzen A."/>
            <person name="He G."/>
            <person name="Yan M."/>
            <person name="Ng V."/>
            <person name="Cullen D."/>
            <person name="Martin F."/>
            <person name="Rosso M.-N."/>
            <person name="Henrissat B."/>
            <person name="Hibbett D."/>
            <person name="Martinez A.T."/>
            <person name="Grigoriev I.V."/>
        </authorList>
    </citation>
    <scope>NUCLEOTIDE SEQUENCE</scope>
    <source>
        <strain evidence="2">CBS 506.95</strain>
    </source>
</reference>
<comment type="caution">
    <text evidence="2">The sequence shown here is derived from an EMBL/GenBank/DDBJ whole genome shotgun (WGS) entry which is preliminary data.</text>
</comment>
<evidence type="ECO:0000313" key="3">
    <source>
        <dbReference type="Proteomes" id="UP000807306"/>
    </source>
</evidence>
<dbReference type="AlphaFoldDB" id="A0A9P6E4K9"/>
<sequence>MMIVATGEGYTLDGSRTLLYNVQVVIFFCAITSINLNEKERRELILYVSEAPLKISYRFVASRPRLCPKSDVEWHFRHWTCSRKMNRRSQR</sequence>
<keyword evidence="1" id="KW-1133">Transmembrane helix</keyword>
<accession>A0A9P6E4K9</accession>
<keyword evidence="1" id="KW-0812">Transmembrane</keyword>